<name>A0ABM5N2M7_EMTOG</name>
<dbReference type="PANTHER" id="PTHR30572">
    <property type="entry name" value="MEMBRANE COMPONENT OF TRANSPORTER-RELATED"/>
    <property type="match status" value="1"/>
</dbReference>
<dbReference type="Pfam" id="PF02687">
    <property type="entry name" value="FtsX"/>
    <property type="match status" value="2"/>
</dbReference>
<gene>
    <name evidence="9" type="ordered locus">Emtol_2577</name>
</gene>
<evidence type="ECO:0000256" key="1">
    <source>
        <dbReference type="ARBA" id="ARBA00004651"/>
    </source>
</evidence>
<dbReference type="Proteomes" id="UP000002875">
    <property type="component" value="Chromosome"/>
</dbReference>
<protein>
    <recommendedName>
        <fullName evidence="11">FtsX-like permease family protein</fullName>
    </recommendedName>
</protein>
<sequence>MLKNYFKVAVRNLLKNKALFGINVLGLAIGLATFLTISLFVLDEWSYDTFNSENIARIVLQAKMGEEKINEAAVMAPVAATLKQAIPEIKETTRIHKITDAAKVKLAQKTIRNGKLFFADETFFDVFSIKMIQGNPKTALKEPYSIVLTQEQAKLYFGDTDPLNKTITIEGIGIYGLNGFNNFSGQYTVSGIIEKIPANAHFHFDLLGSMATNSAANSPSWLAGQYYTYLSLKGNSDLKQIESKIKSVTDKYFSADLKAQMGMNLSEFEAKGNKVNLVLQPIKDIHLYSNLSGEFEAGGSYKTVLIFSTVALFMLLIACINFINLSTASASKRLKEIGMRKVLGSAQQQLIIQFLVESFLATFFALLLGLGIFYFTLPLFNQLSGKAFYIWQLLSLQNLALLVGLVFAISLLAGGYPAFFMSSFNPLGALKSRFTSGRSKGVRSTLVVFQFGISAILIIGTIVVNQQMDYIQKKDIGYDRNSLIVIRDAGFLGNKLSVFRDELKKDPRVKNITTSAYVPAGPTDDNMNSFLKSDDPTQHIRMRIYSVDEAYVPTLGMKINFGRNLSDALDQKSNNVLINETAIKALGLPKNPVGEIIKLDDNSTKTVIGVVKDFHARSLREPIEPLIMQYGPYYGLILKAENKDMASLLAKMESIWKSFGTGETFRYAFLDELYNETYLKEANMLIILRAFAILTIFIACLGLFGLITYTTQQRTKEIGIRKTLGATVLQIVILLAKDFIKLVGFSLLIAFPLGYYLMNNWLQDFEYRVGISTWVFVLSGLMTLAIAFLTIAFRSIEAALMNPVKSLKTE</sequence>
<feature type="domain" description="MacB-like periplasmic core" evidence="8">
    <location>
        <begin position="21"/>
        <end position="247"/>
    </location>
</feature>
<feature type="transmembrane region" description="Helical" evidence="6">
    <location>
        <begin position="304"/>
        <end position="329"/>
    </location>
</feature>
<evidence type="ECO:0000256" key="4">
    <source>
        <dbReference type="ARBA" id="ARBA00022989"/>
    </source>
</evidence>
<evidence type="ECO:0000259" key="8">
    <source>
        <dbReference type="Pfam" id="PF12704"/>
    </source>
</evidence>
<comment type="subcellular location">
    <subcellularLocation>
        <location evidence="1">Cell membrane</location>
        <topology evidence="1">Multi-pass membrane protein</topology>
    </subcellularLocation>
</comment>
<keyword evidence="2" id="KW-1003">Cell membrane</keyword>
<evidence type="ECO:0000313" key="9">
    <source>
        <dbReference type="EMBL" id="AFK03713.1"/>
    </source>
</evidence>
<organism evidence="9 10">
    <name type="scientific">Emticicia oligotrophica (strain DSM 17448 / CIP 109782 / MTCC 6937 / GPTSA100-15)</name>
    <dbReference type="NCBI Taxonomy" id="929562"/>
    <lineage>
        <taxon>Bacteria</taxon>
        <taxon>Pseudomonadati</taxon>
        <taxon>Bacteroidota</taxon>
        <taxon>Cytophagia</taxon>
        <taxon>Cytophagales</taxon>
        <taxon>Leadbetterellaceae</taxon>
        <taxon>Emticicia</taxon>
    </lineage>
</organism>
<feature type="transmembrane region" description="Helical" evidence="6">
    <location>
        <begin position="396"/>
        <end position="420"/>
    </location>
</feature>
<evidence type="ECO:0000256" key="5">
    <source>
        <dbReference type="ARBA" id="ARBA00023136"/>
    </source>
</evidence>
<evidence type="ECO:0000256" key="6">
    <source>
        <dbReference type="SAM" id="Phobius"/>
    </source>
</evidence>
<dbReference type="Pfam" id="PF12704">
    <property type="entry name" value="MacB_PCD"/>
    <property type="match status" value="2"/>
</dbReference>
<keyword evidence="3 6" id="KW-0812">Transmembrane</keyword>
<dbReference type="PANTHER" id="PTHR30572:SF18">
    <property type="entry name" value="ABC-TYPE MACROLIDE FAMILY EXPORT SYSTEM PERMEASE COMPONENT 2"/>
    <property type="match status" value="1"/>
</dbReference>
<feature type="domain" description="ABC3 transporter permease C-terminal" evidence="7">
    <location>
        <begin position="309"/>
        <end position="426"/>
    </location>
</feature>
<keyword evidence="10" id="KW-1185">Reference proteome</keyword>
<proteinExistence type="predicted"/>
<dbReference type="InterPro" id="IPR003838">
    <property type="entry name" value="ABC3_permease_C"/>
</dbReference>
<dbReference type="InterPro" id="IPR025857">
    <property type="entry name" value="MacB_PCD"/>
</dbReference>
<dbReference type="EMBL" id="CP002961">
    <property type="protein sequence ID" value="AFK03713.1"/>
    <property type="molecule type" value="Genomic_DNA"/>
</dbReference>
<feature type="domain" description="ABC3 transporter permease C-terminal" evidence="7">
    <location>
        <begin position="690"/>
        <end position="802"/>
    </location>
</feature>
<evidence type="ECO:0000259" key="7">
    <source>
        <dbReference type="Pfam" id="PF02687"/>
    </source>
</evidence>
<evidence type="ECO:0000256" key="2">
    <source>
        <dbReference type="ARBA" id="ARBA00022475"/>
    </source>
</evidence>
<reference evidence="9 10" key="1">
    <citation type="submission" date="2011-07" db="EMBL/GenBank/DDBJ databases">
        <title>The complete genome of chromosome of Emticicia oligotrophica DSM 17448.</title>
        <authorList>
            <consortium name="US DOE Joint Genome Institute (JGI-PGF)"/>
            <person name="Lucas S."/>
            <person name="Han J."/>
            <person name="Lapidus A."/>
            <person name="Bruce D."/>
            <person name="Goodwin L."/>
            <person name="Pitluck S."/>
            <person name="Peters L."/>
            <person name="Kyrpides N."/>
            <person name="Mavromatis K."/>
            <person name="Ivanova N."/>
            <person name="Ovchinnikova G."/>
            <person name="Teshima H."/>
            <person name="Detter J.C."/>
            <person name="Tapia R."/>
            <person name="Han C."/>
            <person name="Land M."/>
            <person name="Hauser L."/>
            <person name="Markowitz V."/>
            <person name="Cheng J.-F."/>
            <person name="Hugenholtz P."/>
            <person name="Woyke T."/>
            <person name="Wu D."/>
            <person name="Tindall B."/>
            <person name="Pomrenke H."/>
            <person name="Brambilla E."/>
            <person name="Klenk H.-P."/>
            <person name="Eisen J.A."/>
        </authorList>
    </citation>
    <scope>NUCLEOTIDE SEQUENCE [LARGE SCALE GENOMIC DNA]</scope>
    <source>
        <strain evidence="9 10">DSM 17448</strain>
    </source>
</reference>
<feature type="transmembrane region" description="Helical" evidence="6">
    <location>
        <begin position="350"/>
        <end position="376"/>
    </location>
</feature>
<keyword evidence="4 6" id="KW-1133">Transmembrane helix</keyword>
<evidence type="ECO:0000256" key="3">
    <source>
        <dbReference type="ARBA" id="ARBA00022692"/>
    </source>
</evidence>
<keyword evidence="5 6" id="KW-0472">Membrane</keyword>
<feature type="transmembrane region" description="Helical" evidence="6">
    <location>
        <begin position="686"/>
        <end position="707"/>
    </location>
</feature>
<dbReference type="InterPro" id="IPR050250">
    <property type="entry name" value="Macrolide_Exporter_MacB"/>
</dbReference>
<feature type="transmembrane region" description="Helical" evidence="6">
    <location>
        <begin position="20"/>
        <end position="42"/>
    </location>
</feature>
<feature type="transmembrane region" description="Helical" evidence="6">
    <location>
        <begin position="728"/>
        <end position="751"/>
    </location>
</feature>
<evidence type="ECO:0000313" key="10">
    <source>
        <dbReference type="Proteomes" id="UP000002875"/>
    </source>
</evidence>
<feature type="domain" description="MacB-like periplasmic core" evidence="8">
    <location>
        <begin position="452"/>
        <end position="614"/>
    </location>
</feature>
<accession>A0ABM5N2M7</accession>
<dbReference type="RefSeq" id="WP_015029410.1">
    <property type="nucleotide sequence ID" value="NC_018748.1"/>
</dbReference>
<feature type="transmembrane region" description="Helical" evidence="6">
    <location>
        <begin position="441"/>
        <end position="464"/>
    </location>
</feature>
<feature type="transmembrane region" description="Helical" evidence="6">
    <location>
        <begin position="771"/>
        <end position="793"/>
    </location>
</feature>
<evidence type="ECO:0008006" key="11">
    <source>
        <dbReference type="Google" id="ProtNLM"/>
    </source>
</evidence>